<dbReference type="AlphaFoldDB" id="A0A484U353"/>
<evidence type="ECO:0000313" key="1">
    <source>
        <dbReference type="EMBL" id="VFR80445.1"/>
    </source>
</evidence>
<organism evidence="1">
    <name type="scientific">plant metagenome</name>
    <dbReference type="NCBI Taxonomy" id="1297885"/>
    <lineage>
        <taxon>unclassified sequences</taxon>
        <taxon>metagenomes</taxon>
        <taxon>organismal metagenomes</taxon>
    </lineage>
</organism>
<accession>A0A484U353</accession>
<protein>
    <submittedName>
        <fullName evidence="1">Uncharacterized protein</fullName>
    </submittedName>
</protein>
<sequence length="48" mass="5139">MFQEGSGVGSACESILGSRVGARRRHLARICAGARHRGGRRAAGLLFW</sequence>
<name>A0A484U353_9ZZZZ</name>
<proteinExistence type="predicted"/>
<dbReference type="EMBL" id="CAADIO010000004">
    <property type="protein sequence ID" value="VFR80445.1"/>
    <property type="molecule type" value="Genomic_DNA"/>
</dbReference>
<gene>
    <name evidence="1" type="ORF">RAN3_2401</name>
</gene>
<reference evidence="1" key="1">
    <citation type="submission" date="2019-03" db="EMBL/GenBank/DDBJ databases">
        <authorList>
            <person name="Danneels B."/>
        </authorList>
    </citation>
    <scope>NUCLEOTIDE SEQUENCE</scope>
</reference>